<evidence type="ECO:0000313" key="3">
    <source>
        <dbReference type="EMBL" id="SCL61736.1"/>
    </source>
</evidence>
<evidence type="ECO:0000313" key="4">
    <source>
        <dbReference type="Proteomes" id="UP000198937"/>
    </source>
</evidence>
<dbReference type="STRING" id="683228.GA0070617_4748"/>
<gene>
    <name evidence="3" type="ORF">GA0070617_4748</name>
</gene>
<dbReference type="Proteomes" id="UP000198937">
    <property type="component" value="Unassembled WGS sequence"/>
</dbReference>
<dbReference type="EMBL" id="FMIA01000002">
    <property type="protein sequence ID" value="SCL61736.1"/>
    <property type="molecule type" value="Genomic_DNA"/>
</dbReference>
<evidence type="ECO:0000256" key="1">
    <source>
        <dbReference type="SAM" id="SignalP"/>
    </source>
</evidence>
<feature type="signal peptide" evidence="1">
    <location>
        <begin position="1"/>
        <end position="22"/>
    </location>
</feature>
<organism evidence="3 4">
    <name type="scientific">Micromonospora yangpuensis</name>
    <dbReference type="NCBI Taxonomy" id="683228"/>
    <lineage>
        <taxon>Bacteria</taxon>
        <taxon>Bacillati</taxon>
        <taxon>Actinomycetota</taxon>
        <taxon>Actinomycetes</taxon>
        <taxon>Micromonosporales</taxon>
        <taxon>Micromonosporaceae</taxon>
        <taxon>Micromonospora</taxon>
    </lineage>
</organism>
<reference evidence="3 4" key="1">
    <citation type="submission" date="2016-06" db="EMBL/GenBank/DDBJ databases">
        <authorList>
            <person name="Kjaerup R.B."/>
            <person name="Dalgaard T.S."/>
            <person name="Juul-Madsen H.R."/>
        </authorList>
    </citation>
    <scope>NUCLEOTIDE SEQUENCE [LARGE SCALE GENOMIC DNA]</scope>
    <source>
        <strain evidence="3 4">DSM 45577</strain>
    </source>
</reference>
<sequence length="297" mass="31902">MRHWLSAAFSAALVLAALTGCGASGDTDGDLTDDWQPVAEARQFTPRAGVCHESAEPTGHLTNYQPVDCRTTHLMETVHVGTLTGAVARRSAPPRVGSAALRPAFAECDQRAREFVGGDWRAARLSVQVAPASPTGWQGGSRWYRCDLFVLDSVGGLNGDNDTAVPHTGSLRGALGGGSPVRLTCFEEDEQQRLRHSPCDAPHRFEYAGTWTAPEGSSRPVARDEDDVHARCRPVVARYARVPVDGDLRYRTGTAYRLPSEAAWARGDRGVRCFFWSGGRSVTSSIRDGGATALPVG</sequence>
<feature type="domain" description="Septum formation-related" evidence="2">
    <location>
        <begin position="48"/>
        <end position="273"/>
    </location>
</feature>
<dbReference type="OrthoDB" id="3381205at2"/>
<dbReference type="AlphaFoldDB" id="A0A1C6V628"/>
<protein>
    <submittedName>
        <fullName evidence="3">Septum formation</fullName>
    </submittedName>
</protein>
<dbReference type="Pfam" id="PF13845">
    <property type="entry name" value="Septum_form"/>
    <property type="match status" value="1"/>
</dbReference>
<feature type="chain" id="PRO_5039375376" evidence="1">
    <location>
        <begin position="23"/>
        <end position="297"/>
    </location>
</feature>
<name>A0A1C6V628_9ACTN</name>
<keyword evidence="1" id="KW-0732">Signal</keyword>
<dbReference type="InterPro" id="IPR026004">
    <property type="entry name" value="Septum_form"/>
</dbReference>
<proteinExistence type="predicted"/>
<keyword evidence="4" id="KW-1185">Reference proteome</keyword>
<dbReference type="PROSITE" id="PS51257">
    <property type="entry name" value="PROKAR_LIPOPROTEIN"/>
    <property type="match status" value="1"/>
</dbReference>
<dbReference type="RefSeq" id="WP_091442739.1">
    <property type="nucleotide sequence ID" value="NZ_BMMJ01000010.1"/>
</dbReference>
<accession>A0A1C6V628</accession>
<evidence type="ECO:0000259" key="2">
    <source>
        <dbReference type="Pfam" id="PF13845"/>
    </source>
</evidence>